<proteinExistence type="predicted"/>
<dbReference type="SUPFAM" id="SSF47413">
    <property type="entry name" value="lambda repressor-like DNA-binding domains"/>
    <property type="match status" value="1"/>
</dbReference>
<dbReference type="InterPro" id="IPR011990">
    <property type="entry name" value="TPR-like_helical_dom_sf"/>
</dbReference>
<dbReference type="Gene3D" id="1.25.40.10">
    <property type="entry name" value="Tetratricopeptide repeat domain"/>
    <property type="match status" value="1"/>
</dbReference>
<comment type="caution">
    <text evidence="1">The sequence shown here is derived from an EMBL/GenBank/DDBJ whole genome shotgun (WGS) entry which is preliminary data.</text>
</comment>
<name>A0ABP8B515_9ACTN</name>
<evidence type="ECO:0008006" key="3">
    <source>
        <dbReference type="Google" id="ProtNLM"/>
    </source>
</evidence>
<dbReference type="CDD" id="cd00093">
    <property type="entry name" value="HTH_XRE"/>
    <property type="match status" value="1"/>
</dbReference>
<evidence type="ECO:0000313" key="2">
    <source>
        <dbReference type="Proteomes" id="UP001501251"/>
    </source>
</evidence>
<protein>
    <recommendedName>
        <fullName evidence="3">Transcriptional regulator</fullName>
    </recommendedName>
</protein>
<gene>
    <name evidence="1" type="ORF">GCM10022252_47780</name>
</gene>
<evidence type="ECO:0000313" key="1">
    <source>
        <dbReference type="EMBL" id="GAA4198020.1"/>
    </source>
</evidence>
<accession>A0ABP8B515</accession>
<reference evidence="2" key="1">
    <citation type="journal article" date="2019" name="Int. J. Syst. Evol. Microbiol.">
        <title>The Global Catalogue of Microorganisms (GCM) 10K type strain sequencing project: providing services to taxonomists for standard genome sequencing and annotation.</title>
        <authorList>
            <consortium name="The Broad Institute Genomics Platform"/>
            <consortium name="The Broad Institute Genome Sequencing Center for Infectious Disease"/>
            <person name="Wu L."/>
            <person name="Ma J."/>
        </authorList>
    </citation>
    <scope>NUCLEOTIDE SEQUENCE [LARGE SCALE GENOMIC DNA]</scope>
    <source>
        <strain evidence="2">JCM 17388</strain>
    </source>
</reference>
<dbReference type="Proteomes" id="UP001501251">
    <property type="component" value="Unassembled WGS sequence"/>
</dbReference>
<dbReference type="Gene3D" id="1.10.260.40">
    <property type="entry name" value="lambda repressor-like DNA-binding domains"/>
    <property type="match status" value="1"/>
</dbReference>
<dbReference type="InterPro" id="IPR001387">
    <property type="entry name" value="Cro/C1-type_HTH"/>
</dbReference>
<sequence length="446" mass="49438">MSSDQPLIRHPLTYLRERRGWTLSDVAELVRRRSVLNMATHRQKIYRWEHHQVVPELAAQLAIATEVGVDAQTVLNLGWPSWLLTVDGTEPLDQAWTPETAKQIMVGCVGADTDRRSFLLLSGDETVELAGTWAAVPTEKIIDASGGGTVDAEVATWVENRIHQLWHLDDLVGGDYCLHLAQADLQLIARLLQDGRYRSAVKRRLYGAAGELLRFAGWCAFDGDRHAAAARYWHAGLRTSAAGGDTLTGAYILSLMAMQHTYAGDGRAAINLLHAARERIGPGAPRTVHAMLDAWQVRAHAVAGESRQAVEVLFRADDHWGRRDPDEDPPWIYWMRQPSHTIEIGAGFVRLGRPDIAMHFLEDGMTGRGIDYTRDTVLGLTAIADAQLDQDDLDGALDTARRAVELVTDVDSSRVADQLNAFAQRLPAGEAQAEEFRTYLDTLPHR</sequence>
<dbReference type="EMBL" id="BAABAQ010000009">
    <property type="protein sequence ID" value="GAA4198020.1"/>
    <property type="molecule type" value="Genomic_DNA"/>
</dbReference>
<keyword evidence="2" id="KW-1185">Reference proteome</keyword>
<dbReference type="InterPro" id="IPR010982">
    <property type="entry name" value="Lambda_DNA-bd_dom_sf"/>
</dbReference>
<organism evidence="1 2">
    <name type="scientific">Streptosporangium oxazolinicum</name>
    <dbReference type="NCBI Taxonomy" id="909287"/>
    <lineage>
        <taxon>Bacteria</taxon>
        <taxon>Bacillati</taxon>
        <taxon>Actinomycetota</taxon>
        <taxon>Actinomycetes</taxon>
        <taxon>Streptosporangiales</taxon>
        <taxon>Streptosporangiaceae</taxon>
        <taxon>Streptosporangium</taxon>
    </lineage>
</organism>